<reference evidence="2" key="2">
    <citation type="submission" date="2023-07" db="EMBL/GenBank/DDBJ databases">
        <title>Myceligenerans salitolerans sp. nov., a halotolerant actinomycete isolated from a salt lake in Xinjiang, China.</title>
        <authorList>
            <person name="Guan T."/>
        </authorList>
    </citation>
    <scope>NUCLEOTIDE SEQUENCE [LARGE SCALE GENOMIC DNA]</scope>
    <source>
        <strain evidence="2">XHU 5031</strain>
    </source>
</reference>
<dbReference type="SUPFAM" id="SSF56784">
    <property type="entry name" value="HAD-like"/>
    <property type="match status" value="1"/>
</dbReference>
<dbReference type="Pfam" id="PF12710">
    <property type="entry name" value="HAD"/>
    <property type="match status" value="1"/>
</dbReference>
<evidence type="ECO:0000313" key="2">
    <source>
        <dbReference type="Proteomes" id="UP000664617"/>
    </source>
</evidence>
<name>A0ABS3IDK8_9MICO</name>
<dbReference type="Proteomes" id="UP000664617">
    <property type="component" value="Unassembled WGS sequence"/>
</dbReference>
<dbReference type="Gene3D" id="1.10.150.240">
    <property type="entry name" value="Putative phosphatase, domain 2"/>
    <property type="match status" value="1"/>
</dbReference>
<dbReference type="InterPro" id="IPR023214">
    <property type="entry name" value="HAD_sf"/>
</dbReference>
<reference evidence="1 2" key="1">
    <citation type="submission" date="2021-03" db="EMBL/GenBank/DDBJ databases">
        <authorList>
            <person name="Xin L."/>
        </authorList>
    </citation>
    <scope>NUCLEOTIDE SEQUENCE [LARGE SCALE GENOMIC DNA]</scope>
    <source>
        <strain evidence="1 2">XHU 5031</strain>
    </source>
</reference>
<organism evidence="1 2">
    <name type="scientific">Myceligenerans salitolerans</name>
    <dbReference type="NCBI Taxonomy" id="1230528"/>
    <lineage>
        <taxon>Bacteria</taxon>
        <taxon>Bacillati</taxon>
        <taxon>Actinomycetota</taxon>
        <taxon>Actinomycetes</taxon>
        <taxon>Micrococcales</taxon>
        <taxon>Promicromonosporaceae</taxon>
        <taxon>Myceligenerans</taxon>
    </lineage>
</organism>
<gene>
    <name evidence="1" type="ORF">J0911_18755</name>
</gene>
<comment type="caution">
    <text evidence="1">The sequence shown here is derived from an EMBL/GenBank/DDBJ whole genome shotgun (WGS) entry which is preliminary data.</text>
</comment>
<sequence length="240" mass="24629">MNVLVLWDVDHTLIENGGVSKETYAGAFEILAGRPAVHRARTGGRTDPEILGDLIADHGLDPAAFDAAAQRGALTRALAERRNQLAERGHALPGAHAAIDKLATEPGLVQSALTGNLRANALVKLGTFGLDVGLDWDCGGFGFDAPHRPDLVSVAQARATKKHGVVFDVSNTVLIGDTVNDVMAGVRGGAQVVAVLTGGVDEASLTDAGATRALPDLSDADAVLAAVRDAVRPPVSADGA</sequence>
<dbReference type="Gene3D" id="3.40.50.1000">
    <property type="entry name" value="HAD superfamily/HAD-like"/>
    <property type="match status" value="1"/>
</dbReference>
<protein>
    <submittedName>
        <fullName evidence="1">Haloacid dehalogenase-like hydrolase</fullName>
    </submittedName>
</protein>
<dbReference type="EMBL" id="JAFMPK010000048">
    <property type="protein sequence ID" value="MBO0611064.1"/>
    <property type="molecule type" value="Genomic_DNA"/>
</dbReference>
<dbReference type="SFLD" id="SFLDS00003">
    <property type="entry name" value="Haloacid_Dehalogenase"/>
    <property type="match status" value="1"/>
</dbReference>
<proteinExistence type="predicted"/>
<accession>A0ABS3IDK8</accession>
<dbReference type="InterPro" id="IPR036412">
    <property type="entry name" value="HAD-like_sf"/>
</dbReference>
<evidence type="ECO:0000313" key="1">
    <source>
        <dbReference type="EMBL" id="MBO0611064.1"/>
    </source>
</evidence>
<keyword evidence="2" id="KW-1185">Reference proteome</keyword>
<dbReference type="RefSeq" id="WP_207277011.1">
    <property type="nucleotide sequence ID" value="NZ_JAFMPK010000048.1"/>
</dbReference>
<dbReference type="InterPro" id="IPR023198">
    <property type="entry name" value="PGP-like_dom2"/>
</dbReference>
<dbReference type="SFLD" id="SFLDG01129">
    <property type="entry name" value="C1.5:_HAD__Beta-PGM__Phosphata"/>
    <property type="match status" value="1"/>
</dbReference>